<dbReference type="AlphaFoldDB" id="A0A1T5KHI3"/>
<evidence type="ECO:0000256" key="3">
    <source>
        <dbReference type="ARBA" id="ARBA00023125"/>
    </source>
</evidence>
<dbReference type="InterPro" id="IPR047057">
    <property type="entry name" value="MerR_fam"/>
</dbReference>
<dbReference type="Gene3D" id="1.10.1660.10">
    <property type="match status" value="1"/>
</dbReference>
<reference evidence="6 7" key="1">
    <citation type="submission" date="2017-02" db="EMBL/GenBank/DDBJ databases">
        <authorList>
            <person name="Peterson S.W."/>
        </authorList>
    </citation>
    <scope>NUCLEOTIDE SEQUENCE [LARGE SCALE GENOMIC DNA]</scope>
    <source>
        <strain evidence="6 7">M1</strain>
    </source>
</reference>
<dbReference type="Proteomes" id="UP000190285">
    <property type="component" value="Unassembled WGS sequence"/>
</dbReference>
<keyword evidence="7" id="KW-1185">Reference proteome</keyword>
<dbReference type="GO" id="GO:0003677">
    <property type="term" value="F:DNA binding"/>
    <property type="evidence" value="ECO:0007669"/>
    <property type="project" value="UniProtKB-KW"/>
</dbReference>
<keyword evidence="4" id="KW-0804">Transcription</keyword>
<proteinExistence type="predicted"/>
<dbReference type="GO" id="GO:0003700">
    <property type="term" value="F:DNA-binding transcription factor activity"/>
    <property type="evidence" value="ECO:0007669"/>
    <property type="project" value="InterPro"/>
</dbReference>
<evidence type="ECO:0000259" key="5">
    <source>
        <dbReference type="PROSITE" id="PS50937"/>
    </source>
</evidence>
<dbReference type="CDD" id="cd01107">
    <property type="entry name" value="HTH_BmrR"/>
    <property type="match status" value="1"/>
</dbReference>
<dbReference type="InterPro" id="IPR000551">
    <property type="entry name" value="MerR-type_HTH_dom"/>
</dbReference>
<evidence type="ECO:0000313" key="6">
    <source>
        <dbReference type="EMBL" id="SKC62919.1"/>
    </source>
</evidence>
<name>A0A1T5KHI3_9FIRM</name>
<evidence type="ECO:0000313" key="7">
    <source>
        <dbReference type="Proteomes" id="UP000190285"/>
    </source>
</evidence>
<dbReference type="InterPro" id="IPR011256">
    <property type="entry name" value="Reg_factor_effector_dom_sf"/>
</dbReference>
<evidence type="ECO:0000256" key="4">
    <source>
        <dbReference type="ARBA" id="ARBA00023163"/>
    </source>
</evidence>
<dbReference type="Pfam" id="PF06445">
    <property type="entry name" value="GyrI-like"/>
    <property type="match status" value="1"/>
</dbReference>
<dbReference type="InterPro" id="IPR029442">
    <property type="entry name" value="GyrI-like"/>
</dbReference>
<dbReference type="PROSITE" id="PS50937">
    <property type="entry name" value="HTH_MERR_2"/>
    <property type="match status" value="1"/>
</dbReference>
<dbReference type="Pfam" id="PF13411">
    <property type="entry name" value="MerR_1"/>
    <property type="match status" value="1"/>
</dbReference>
<keyword evidence="3 6" id="KW-0238">DNA-binding</keyword>
<dbReference type="PANTHER" id="PTHR30204">
    <property type="entry name" value="REDOX-CYCLING DRUG-SENSING TRANSCRIPTIONAL ACTIVATOR SOXR"/>
    <property type="match status" value="1"/>
</dbReference>
<accession>A0A1T5KHI3</accession>
<gene>
    <name evidence="6" type="ORF">SAMN02194393_01799</name>
</gene>
<dbReference type="PANTHER" id="PTHR30204:SF69">
    <property type="entry name" value="MERR-FAMILY TRANSCRIPTIONAL REGULATOR"/>
    <property type="match status" value="1"/>
</dbReference>
<dbReference type="SMART" id="SM00871">
    <property type="entry name" value="AraC_E_bind"/>
    <property type="match status" value="1"/>
</dbReference>
<feature type="domain" description="HTH merR-type" evidence="5">
    <location>
        <begin position="9"/>
        <end position="79"/>
    </location>
</feature>
<dbReference type="SUPFAM" id="SSF46955">
    <property type="entry name" value="Putative DNA-binding domain"/>
    <property type="match status" value="1"/>
</dbReference>
<dbReference type="STRING" id="36842.SAMN02194393_01799"/>
<evidence type="ECO:0000256" key="1">
    <source>
        <dbReference type="ARBA" id="ARBA00022491"/>
    </source>
</evidence>
<dbReference type="InterPro" id="IPR010499">
    <property type="entry name" value="AraC_E-bd"/>
</dbReference>
<evidence type="ECO:0000256" key="2">
    <source>
        <dbReference type="ARBA" id="ARBA00023015"/>
    </source>
</evidence>
<protein>
    <submittedName>
        <fullName evidence="6">DNA-binding transcriptional regulator, MerR family</fullName>
    </submittedName>
</protein>
<dbReference type="EMBL" id="FUZT01000004">
    <property type="protein sequence ID" value="SKC62919.1"/>
    <property type="molecule type" value="Genomic_DNA"/>
</dbReference>
<keyword evidence="2" id="KW-0805">Transcription regulation</keyword>
<sequence>MKKEAEDKYYKIGKISKICNIPVRTLHHYDNIDLLKPAKVDSINNYRYYSHDQLLEINTIKYFKEAGFSLNQIKKLLERNDLEYSRQMIKCKSEEIETNILKLTSLKNKLNVYLEKMISNGQNFTNSIDICVKDIPISYVAYSRYIGPCRQDEFYLRFTKLTNVVEKNNLRMIGTMMAIYYDDYRNFDYLQSDIEVCVKVDENREYDNTVRKFGGFLGVVAYHYGSYSTMNQTYRKMLDWLDKNELAFLGGAVENYIIDAITTSCEDDYITEIILPVKNIN</sequence>
<keyword evidence="1" id="KW-0678">Repressor</keyword>
<dbReference type="RefSeq" id="WP_079490996.1">
    <property type="nucleotide sequence ID" value="NZ_FUZT01000004.1"/>
</dbReference>
<dbReference type="OrthoDB" id="9773308at2"/>
<dbReference type="Gene3D" id="3.20.80.10">
    <property type="entry name" value="Regulatory factor, effector binding domain"/>
    <property type="match status" value="1"/>
</dbReference>
<organism evidence="6 7">
    <name type="scientific">Maledivibacter halophilus</name>
    <dbReference type="NCBI Taxonomy" id="36842"/>
    <lineage>
        <taxon>Bacteria</taxon>
        <taxon>Bacillati</taxon>
        <taxon>Bacillota</taxon>
        <taxon>Clostridia</taxon>
        <taxon>Peptostreptococcales</taxon>
        <taxon>Caminicellaceae</taxon>
        <taxon>Maledivibacter</taxon>
    </lineage>
</organism>
<dbReference type="InterPro" id="IPR009061">
    <property type="entry name" value="DNA-bd_dom_put_sf"/>
</dbReference>
<dbReference type="SMART" id="SM00422">
    <property type="entry name" value="HTH_MERR"/>
    <property type="match status" value="1"/>
</dbReference>
<dbReference type="SUPFAM" id="SSF55136">
    <property type="entry name" value="Probable bacterial effector-binding domain"/>
    <property type="match status" value="1"/>
</dbReference>